<organism evidence="4 5">
    <name type="scientific">Cupriavidus oxalaticus</name>
    <dbReference type="NCBI Taxonomy" id="96344"/>
    <lineage>
        <taxon>Bacteria</taxon>
        <taxon>Pseudomonadati</taxon>
        <taxon>Pseudomonadota</taxon>
        <taxon>Betaproteobacteria</taxon>
        <taxon>Burkholderiales</taxon>
        <taxon>Burkholderiaceae</taxon>
        <taxon>Cupriavidus</taxon>
    </lineage>
</organism>
<dbReference type="SUPFAM" id="SSF51126">
    <property type="entry name" value="Pectin lyase-like"/>
    <property type="match status" value="2"/>
</dbReference>
<dbReference type="InterPro" id="IPR024535">
    <property type="entry name" value="RHGA/B-epi-like_pectate_lyase"/>
</dbReference>
<dbReference type="Gene3D" id="2.160.20.10">
    <property type="entry name" value="Single-stranded right-handed beta-helix, Pectin lyase-like"/>
    <property type="match status" value="1"/>
</dbReference>
<dbReference type="EMBL" id="CP032518">
    <property type="protein sequence ID" value="QEZ45140.1"/>
    <property type="molecule type" value="Genomic_DNA"/>
</dbReference>
<keyword evidence="1" id="KW-0732">Signal</keyword>
<gene>
    <name evidence="4" type="ORF">D2917_07420</name>
</gene>
<protein>
    <recommendedName>
        <fullName evidence="6">Pectate lyase superfamily protein domain-containing protein</fullName>
    </recommendedName>
</protein>
<accession>A0A5P3VFW9</accession>
<evidence type="ECO:0000313" key="4">
    <source>
        <dbReference type="EMBL" id="QEZ45140.1"/>
    </source>
</evidence>
<dbReference type="Proteomes" id="UP000325743">
    <property type="component" value="Chromosome 1"/>
</dbReference>
<dbReference type="InterPro" id="IPR012334">
    <property type="entry name" value="Pectin_lyas_fold"/>
</dbReference>
<dbReference type="InterPro" id="IPR039448">
    <property type="entry name" value="Beta_helix"/>
</dbReference>
<sequence length="512" mass="55750">MRGFQRLAAAAVVTLPLVAATEIVPVTAWAAGSSAAASETSGGDCPLLELERQRYPEATVRSALAYGLKGDGVTDEYTAFQRIAADISNRKFDRRMIVYFPAGTYYINRFVRESGADANKNKHIRYADASNFSLIGCTGAVISVKGDFHMPNDTTLNTPWWYSHTQQLNPFMMERSSNFRVSGFEVNGNVDKMTRQAPAGGKGIAESDSFGMLTSAARNYEVSHMKIHHFASDGILVGASHTADDGGRFHDIEVYNNARQGVSVIQAINLKFTHSIFRDTGFTDGAYPSHAPSAGVDVEPNWAPDTGASARTGNIVFENCRFANNRGSQFVTGGNGHTVENIRISNSEIIGRPGGFEFVVIMSVPEGIIENSYIDTATGGIYPFFREEVGSIQRVNTVLRGNTIVSSGAGIVAADLDAKVVVENNTFVSKHDPGFESFFPHITRGVVRFAGNKVNYDTRNFGKRSMISLIRVPDFRNNTLTTNRRDGHYYVGVGTGPRRADNSISDHIQIGP</sequence>
<dbReference type="SMART" id="SM00710">
    <property type="entry name" value="PbH1"/>
    <property type="match status" value="7"/>
</dbReference>
<dbReference type="AlphaFoldDB" id="A0A5P3VFW9"/>
<dbReference type="InterPro" id="IPR011050">
    <property type="entry name" value="Pectin_lyase_fold/virulence"/>
</dbReference>
<feature type="signal peptide" evidence="1">
    <location>
        <begin position="1"/>
        <end position="30"/>
    </location>
</feature>
<evidence type="ECO:0000313" key="5">
    <source>
        <dbReference type="Proteomes" id="UP000325743"/>
    </source>
</evidence>
<name>A0A5P3VFW9_9BURK</name>
<evidence type="ECO:0008006" key="6">
    <source>
        <dbReference type="Google" id="ProtNLM"/>
    </source>
</evidence>
<dbReference type="Pfam" id="PF13229">
    <property type="entry name" value="Beta_helix"/>
    <property type="match status" value="1"/>
</dbReference>
<evidence type="ECO:0000259" key="2">
    <source>
        <dbReference type="Pfam" id="PF12708"/>
    </source>
</evidence>
<reference evidence="4 5" key="1">
    <citation type="submission" date="2018-09" db="EMBL/GenBank/DDBJ databases">
        <title>Complete genome sequence of Cupriavidus oxalaticus T2, a bacterium capable of phenol tolerance and degradation.</title>
        <authorList>
            <person name="Yan J."/>
        </authorList>
    </citation>
    <scope>NUCLEOTIDE SEQUENCE [LARGE SCALE GENOMIC DNA]</scope>
    <source>
        <strain evidence="4 5">T2</strain>
    </source>
</reference>
<evidence type="ECO:0000256" key="1">
    <source>
        <dbReference type="SAM" id="SignalP"/>
    </source>
</evidence>
<dbReference type="InterPro" id="IPR006626">
    <property type="entry name" value="PbH1"/>
</dbReference>
<dbReference type="Pfam" id="PF12708">
    <property type="entry name" value="Pect-lyase_RHGA_epim"/>
    <property type="match status" value="1"/>
</dbReference>
<feature type="domain" description="Right handed beta helix" evidence="3">
    <location>
        <begin position="306"/>
        <end position="434"/>
    </location>
</feature>
<evidence type="ECO:0000259" key="3">
    <source>
        <dbReference type="Pfam" id="PF13229"/>
    </source>
</evidence>
<proteinExistence type="predicted"/>
<feature type="chain" id="PRO_5025044116" description="Pectate lyase superfamily protein domain-containing protein" evidence="1">
    <location>
        <begin position="31"/>
        <end position="512"/>
    </location>
</feature>
<feature type="domain" description="Rhamnogalacturonase A/B/Epimerase-like pectate lyase" evidence="2">
    <location>
        <begin position="61"/>
        <end position="162"/>
    </location>
</feature>